<keyword evidence="2" id="KW-1185">Reference proteome</keyword>
<proteinExistence type="predicted"/>
<organism evidence="1 2">
    <name type="scientific">Nonomuraea roseola</name>
    <dbReference type="NCBI Taxonomy" id="46179"/>
    <lineage>
        <taxon>Bacteria</taxon>
        <taxon>Bacillati</taxon>
        <taxon>Actinomycetota</taxon>
        <taxon>Actinomycetes</taxon>
        <taxon>Streptosporangiales</taxon>
        <taxon>Streptosporangiaceae</taxon>
        <taxon>Nonomuraea</taxon>
    </lineage>
</organism>
<evidence type="ECO:0000313" key="2">
    <source>
        <dbReference type="Proteomes" id="UP001589646"/>
    </source>
</evidence>
<dbReference type="EMBL" id="JBHMCE010000007">
    <property type="protein sequence ID" value="MFB9529602.1"/>
    <property type="molecule type" value="Genomic_DNA"/>
</dbReference>
<sequence>MRWHSYRARWQGADYPASPEASALEVWLRLRSDEPAEGFTEVEEGCHVMPVPATACEAVWHVTTVCRWRGVECHVHDEREGELLLEYLGGSAVEAAALGMERIERGVYRRWVPVAEVADLQEHAVPLAL</sequence>
<reference evidence="1 2" key="1">
    <citation type="submission" date="2024-09" db="EMBL/GenBank/DDBJ databases">
        <authorList>
            <person name="Sun Q."/>
            <person name="Mori K."/>
        </authorList>
    </citation>
    <scope>NUCLEOTIDE SEQUENCE [LARGE SCALE GENOMIC DNA]</scope>
    <source>
        <strain evidence="1 2">JCM 3323</strain>
    </source>
</reference>
<gene>
    <name evidence="1" type="ORF">ACFFRN_23625</name>
</gene>
<name>A0ABV5Q287_9ACTN</name>
<dbReference type="RefSeq" id="WP_346128109.1">
    <property type="nucleotide sequence ID" value="NZ_BAAAXC010000015.1"/>
</dbReference>
<dbReference type="Proteomes" id="UP001589646">
    <property type="component" value="Unassembled WGS sequence"/>
</dbReference>
<accession>A0ABV5Q287</accession>
<protein>
    <submittedName>
        <fullName evidence="1">Uncharacterized protein</fullName>
    </submittedName>
</protein>
<comment type="caution">
    <text evidence="1">The sequence shown here is derived from an EMBL/GenBank/DDBJ whole genome shotgun (WGS) entry which is preliminary data.</text>
</comment>
<evidence type="ECO:0000313" key="1">
    <source>
        <dbReference type="EMBL" id="MFB9529602.1"/>
    </source>
</evidence>